<protein>
    <submittedName>
        <fullName evidence="1">Craniofacial development protein 2</fullName>
    </submittedName>
</protein>
<organism evidence="2">
    <name type="scientific">Camponotus floridanus</name>
    <name type="common">Florida carpenter ant</name>
    <dbReference type="NCBI Taxonomy" id="104421"/>
    <lineage>
        <taxon>Eukaryota</taxon>
        <taxon>Metazoa</taxon>
        <taxon>Ecdysozoa</taxon>
        <taxon>Arthropoda</taxon>
        <taxon>Hexapoda</taxon>
        <taxon>Insecta</taxon>
        <taxon>Pterygota</taxon>
        <taxon>Neoptera</taxon>
        <taxon>Endopterygota</taxon>
        <taxon>Hymenoptera</taxon>
        <taxon>Apocrita</taxon>
        <taxon>Aculeata</taxon>
        <taxon>Formicoidea</taxon>
        <taxon>Formicidae</taxon>
        <taxon>Formicinae</taxon>
        <taxon>Camponotus</taxon>
    </lineage>
</organism>
<proteinExistence type="predicted"/>
<feature type="non-terminal residue" evidence="1">
    <location>
        <position position="1"/>
    </location>
</feature>
<feature type="non-terminal residue" evidence="1">
    <location>
        <position position="107"/>
    </location>
</feature>
<dbReference type="AlphaFoldDB" id="E2ALB1"/>
<evidence type="ECO:0000313" key="2">
    <source>
        <dbReference type="Proteomes" id="UP000000311"/>
    </source>
</evidence>
<sequence length="107" mass="12352">VKLLLGDFNSKIRNQLTHLRSTGGHNLHENSNKNGQRLVDFANSRDLIVSSICYPHKRIHKRIWASPDGRTHNQIDHVQNRVQSWASSILNIRLYRGANCDSDHYLI</sequence>
<reference evidence="1 2" key="1">
    <citation type="journal article" date="2010" name="Science">
        <title>Genomic comparison of the ants Camponotus floridanus and Harpegnathos saltator.</title>
        <authorList>
            <person name="Bonasio R."/>
            <person name="Zhang G."/>
            <person name="Ye C."/>
            <person name="Mutti N.S."/>
            <person name="Fang X."/>
            <person name="Qin N."/>
            <person name="Donahue G."/>
            <person name="Yang P."/>
            <person name="Li Q."/>
            <person name="Li C."/>
            <person name="Zhang P."/>
            <person name="Huang Z."/>
            <person name="Berger S.L."/>
            <person name="Reinberg D."/>
            <person name="Wang J."/>
            <person name="Liebig J."/>
        </authorList>
    </citation>
    <scope>NUCLEOTIDE SEQUENCE [LARGE SCALE GENOMIC DNA]</scope>
    <source>
        <strain evidence="2">C129</strain>
    </source>
</reference>
<dbReference type="InParanoid" id="E2ALB1"/>
<evidence type="ECO:0000313" key="1">
    <source>
        <dbReference type="EMBL" id="EFN65778.1"/>
    </source>
</evidence>
<dbReference type="Proteomes" id="UP000000311">
    <property type="component" value="Unassembled WGS sequence"/>
</dbReference>
<dbReference type="EMBL" id="GL440581">
    <property type="protein sequence ID" value="EFN65778.1"/>
    <property type="molecule type" value="Genomic_DNA"/>
</dbReference>
<dbReference type="STRING" id="104421.E2ALB1"/>
<name>E2ALB1_CAMFO</name>
<dbReference type="OMA" id="ENAMGTH"/>
<gene>
    <name evidence="1" type="ORF">EAG_02912</name>
</gene>
<dbReference type="Gene3D" id="3.60.10.10">
    <property type="entry name" value="Endonuclease/exonuclease/phosphatase"/>
    <property type="match status" value="1"/>
</dbReference>
<dbReference type="InterPro" id="IPR036691">
    <property type="entry name" value="Endo/exonu/phosph_ase_sf"/>
</dbReference>
<keyword evidence="2" id="KW-1185">Reference proteome</keyword>
<dbReference type="OrthoDB" id="7552168at2759"/>
<accession>E2ALB1</accession>